<feature type="domain" description="PRORP" evidence="1">
    <location>
        <begin position="2"/>
        <end position="64"/>
    </location>
</feature>
<feature type="non-terminal residue" evidence="2">
    <location>
        <position position="71"/>
    </location>
</feature>
<dbReference type="InterPro" id="IPR031595">
    <property type="entry name" value="PRORP_C"/>
</dbReference>
<proteinExistence type="predicted"/>
<keyword evidence="3" id="KW-1185">Reference proteome</keyword>
<organism evidence="2 3">
    <name type="scientific">Trichinella pseudospiralis</name>
    <name type="common">Parasitic roundworm</name>
    <dbReference type="NCBI Taxonomy" id="6337"/>
    <lineage>
        <taxon>Eukaryota</taxon>
        <taxon>Metazoa</taxon>
        <taxon>Ecdysozoa</taxon>
        <taxon>Nematoda</taxon>
        <taxon>Enoplea</taxon>
        <taxon>Dorylaimia</taxon>
        <taxon>Trichinellida</taxon>
        <taxon>Trichinellidae</taxon>
        <taxon>Trichinella</taxon>
    </lineage>
</organism>
<sequence>MALSDEEFKSLKDDVFKRIVFGEDPSRQTTIEELIHFQQFLNKNGPFDVVVDGCNIAYLGGPASSDVQIRR</sequence>
<gene>
    <name evidence="2" type="ORF">T4B_10800</name>
</gene>
<dbReference type="EMBL" id="JYDS01000372">
    <property type="protein sequence ID" value="KRZ09946.1"/>
    <property type="molecule type" value="Genomic_DNA"/>
</dbReference>
<dbReference type="Gene3D" id="3.40.50.11980">
    <property type="match status" value="1"/>
</dbReference>
<name>A0A0V1HH89_TRIPS</name>
<reference evidence="2 3" key="1">
    <citation type="submission" date="2015-01" db="EMBL/GenBank/DDBJ databases">
        <title>Evolution of Trichinella species and genotypes.</title>
        <authorList>
            <person name="Korhonen P.K."/>
            <person name="Edoardo P."/>
            <person name="Giuseppe L.R."/>
            <person name="Gasser R.B."/>
        </authorList>
    </citation>
    <scope>NUCLEOTIDE SEQUENCE [LARGE SCALE GENOMIC DNA]</scope>
    <source>
        <strain evidence="2">ISS588</strain>
    </source>
</reference>
<dbReference type="AlphaFoldDB" id="A0A0V1HH89"/>
<protein>
    <submittedName>
        <fullName evidence="2">Mitochondrial ribonuclease P protein 3</fullName>
    </submittedName>
</protein>
<accession>A0A0V1HH89</accession>
<evidence type="ECO:0000313" key="2">
    <source>
        <dbReference type="EMBL" id="KRZ09946.1"/>
    </source>
</evidence>
<evidence type="ECO:0000259" key="1">
    <source>
        <dbReference type="Pfam" id="PF16953"/>
    </source>
</evidence>
<dbReference type="Pfam" id="PF16953">
    <property type="entry name" value="PRORP"/>
    <property type="match status" value="1"/>
</dbReference>
<evidence type="ECO:0000313" key="3">
    <source>
        <dbReference type="Proteomes" id="UP000054805"/>
    </source>
</evidence>
<comment type="caution">
    <text evidence="2">The sequence shown here is derived from an EMBL/GenBank/DDBJ whole genome shotgun (WGS) entry which is preliminary data.</text>
</comment>
<dbReference type="Proteomes" id="UP000054805">
    <property type="component" value="Unassembled WGS sequence"/>
</dbReference>